<sequence length="155" mass="16943">MPYLRAVVDEVLRIHPATMVTQRRARRDMTITGISIPKGTMLMIPPIATNLNTRIWGDDAAVFNPDRWLRAKSTSHSPSGGGGQQTCSIMTFGHGPLGCPGRSLARLMLMCLTAAFVHEYEVSLENSQQAFVPTEALFTFPTPESVVRLVKVSGS</sequence>
<dbReference type="PRINTS" id="PR00385">
    <property type="entry name" value="P450"/>
</dbReference>
<accession>A0ABR4KAF3</accession>
<keyword evidence="4" id="KW-0479">Metal-binding</keyword>
<dbReference type="InterPro" id="IPR002403">
    <property type="entry name" value="Cyt_P450_E_grp-IV"/>
</dbReference>
<comment type="caution">
    <text evidence="7">The sequence shown here is derived from an EMBL/GenBank/DDBJ whole genome shotgun (WGS) entry which is preliminary data.</text>
</comment>
<evidence type="ECO:0000256" key="5">
    <source>
        <dbReference type="ARBA" id="ARBA00023002"/>
    </source>
</evidence>
<protein>
    <submittedName>
        <fullName evidence="7">Cytochrome P450</fullName>
    </submittedName>
</protein>
<organism evidence="7 8">
    <name type="scientific">Aspergillus pseudodeflectus</name>
    <dbReference type="NCBI Taxonomy" id="176178"/>
    <lineage>
        <taxon>Eukaryota</taxon>
        <taxon>Fungi</taxon>
        <taxon>Dikarya</taxon>
        <taxon>Ascomycota</taxon>
        <taxon>Pezizomycotina</taxon>
        <taxon>Eurotiomycetes</taxon>
        <taxon>Eurotiomycetidae</taxon>
        <taxon>Eurotiales</taxon>
        <taxon>Aspergillaceae</taxon>
        <taxon>Aspergillus</taxon>
        <taxon>Aspergillus subgen. Nidulantes</taxon>
    </lineage>
</organism>
<evidence type="ECO:0000256" key="6">
    <source>
        <dbReference type="ARBA" id="ARBA00023004"/>
    </source>
</evidence>
<evidence type="ECO:0000256" key="4">
    <source>
        <dbReference type="ARBA" id="ARBA00022723"/>
    </source>
</evidence>
<keyword evidence="3" id="KW-0349">Heme</keyword>
<keyword evidence="8" id="KW-1185">Reference proteome</keyword>
<dbReference type="PRINTS" id="PR00465">
    <property type="entry name" value="EP450IV"/>
</dbReference>
<name>A0ABR4KAF3_9EURO</name>
<evidence type="ECO:0000313" key="7">
    <source>
        <dbReference type="EMBL" id="KAL2849270.1"/>
    </source>
</evidence>
<keyword evidence="6" id="KW-0408">Iron</keyword>
<dbReference type="PANTHER" id="PTHR24305">
    <property type="entry name" value="CYTOCHROME P450"/>
    <property type="match status" value="1"/>
</dbReference>
<evidence type="ECO:0000256" key="1">
    <source>
        <dbReference type="ARBA" id="ARBA00001971"/>
    </source>
</evidence>
<evidence type="ECO:0000313" key="8">
    <source>
        <dbReference type="Proteomes" id="UP001610444"/>
    </source>
</evidence>
<evidence type="ECO:0000256" key="3">
    <source>
        <dbReference type="ARBA" id="ARBA00022617"/>
    </source>
</evidence>
<dbReference type="InterPro" id="IPR050121">
    <property type="entry name" value="Cytochrome_P450_monoxygenase"/>
</dbReference>
<dbReference type="PANTHER" id="PTHR24305:SF166">
    <property type="entry name" value="CYTOCHROME P450 12A4, MITOCHONDRIAL-RELATED"/>
    <property type="match status" value="1"/>
</dbReference>
<keyword evidence="5" id="KW-0560">Oxidoreductase</keyword>
<dbReference type="Pfam" id="PF00067">
    <property type="entry name" value="p450"/>
    <property type="match status" value="1"/>
</dbReference>
<comment type="similarity">
    <text evidence="2">Belongs to the cytochrome P450 family.</text>
</comment>
<dbReference type="SUPFAM" id="SSF48264">
    <property type="entry name" value="Cytochrome P450"/>
    <property type="match status" value="1"/>
</dbReference>
<evidence type="ECO:0000256" key="2">
    <source>
        <dbReference type="ARBA" id="ARBA00010617"/>
    </source>
</evidence>
<dbReference type="InterPro" id="IPR036396">
    <property type="entry name" value="Cyt_P450_sf"/>
</dbReference>
<comment type="cofactor">
    <cofactor evidence="1">
        <name>heme</name>
        <dbReference type="ChEBI" id="CHEBI:30413"/>
    </cofactor>
</comment>
<dbReference type="RefSeq" id="XP_070898657.1">
    <property type="nucleotide sequence ID" value="XM_071040249.1"/>
</dbReference>
<dbReference type="Gene3D" id="1.10.630.10">
    <property type="entry name" value="Cytochrome P450"/>
    <property type="match status" value="1"/>
</dbReference>
<dbReference type="Proteomes" id="UP001610444">
    <property type="component" value="Unassembled WGS sequence"/>
</dbReference>
<gene>
    <name evidence="7" type="ORF">BJX68DRAFT_237825</name>
</gene>
<reference evidence="7 8" key="1">
    <citation type="submission" date="2024-07" db="EMBL/GenBank/DDBJ databases">
        <title>Section-level genome sequencing and comparative genomics of Aspergillus sections Usti and Cavernicolus.</title>
        <authorList>
            <consortium name="Lawrence Berkeley National Laboratory"/>
            <person name="Nybo J.L."/>
            <person name="Vesth T.C."/>
            <person name="Theobald S."/>
            <person name="Frisvad J.C."/>
            <person name="Larsen T.O."/>
            <person name="Kjaerboelling I."/>
            <person name="Rothschild-Mancinelli K."/>
            <person name="Lyhne E.K."/>
            <person name="Kogle M.E."/>
            <person name="Barry K."/>
            <person name="Clum A."/>
            <person name="Na H."/>
            <person name="Ledsgaard L."/>
            <person name="Lin J."/>
            <person name="Lipzen A."/>
            <person name="Kuo A."/>
            <person name="Riley R."/>
            <person name="Mondo S."/>
            <person name="LaButti K."/>
            <person name="Haridas S."/>
            <person name="Pangalinan J."/>
            <person name="Salamov A.A."/>
            <person name="Simmons B.A."/>
            <person name="Magnuson J.K."/>
            <person name="Chen J."/>
            <person name="Drula E."/>
            <person name="Henrissat B."/>
            <person name="Wiebenga A."/>
            <person name="Lubbers R.J."/>
            <person name="Gomes A.C."/>
            <person name="Macurrencykelacurrency M.R."/>
            <person name="Stajich J."/>
            <person name="Grigoriev I.V."/>
            <person name="Mortensen U.H."/>
            <person name="De vries R.P."/>
            <person name="Baker S.E."/>
            <person name="Andersen M.R."/>
        </authorList>
    </citation>
    <scope>NUCLEOTIDE SEQUENCE [LARGE SCALE GENOMIC DNA]</scope>
    <source>
        <strain evidence="7 8">CBS 756.74</strain>
    </source>
</reference>
<proteinExistence type="inferred from homology"/>
<dbReference type="GeneID" id="98155413"/>
<dbReference type="InterPro" id="IPR001128">
    <property type="entry name" value="Cyt_P450"/>
</dbReference>
<dbReference type="EMBL" id="JBFXLR010000023">
    <property type="protein sequence ID" value="KAL2849270.1"/>
    <property type="molecule type" value="Genomic_DNA"/>
</dbReference>